<feature type="signal peptide" evidence="4">
    <location>
        <begin position="1"/>
        <end position="23"/>
    </location>
</feature>
<protein>
    <submittedName>
        <fullName evidence="6">Membrane protein</fullName>
    </submittedName>
</protein>
<proteinExistence type="predicted"/>
<reference evidence="7" key="1">
    <citation type="journal article" date="2022" name="Int. J. Syst. Evol. Microbiol.">
        <title>Anaeromyxobacter oryzae sp. nov., Anaeromyxobacter diazotrophicus sp. nov. and Anaeromyxobacter paludicola sp. nov., isolated from paddy soils.</title>
        <authorList>
            <person name="Itoh H."/>
            <person name="Xu Z."/>
            <person name="Mise K."/>
            <person name="Masuda Y."/>
            <person name="Ushijima N."/>
            <person name="Hayakawa C."/>
            <person name="Shiratori Y."/>
            <person name="Senoo K."/>
        </authorList>
    </citation>
    <scope>NUCLEOTIDE SEQUENCE [LARGE SCALE GENOMIC DNA]</scope>
    <source>
        <strain evidence="7">Red232</strain>
    </source>
</reference>
<organism evidence="6 7">
    <name type="scientific">Anaeromyxobacter oryzae</name>
    <dbReference type="NCBI Taxonomy" id="2918170"/>
    <lineage>
        <taxon>Bacteria</taxon>
        <taxon>Pseudomonadati</taxon>
        <taxon>Myxococcota</taxon>
        <taxon>Myxococcia</taxon>
        <taxon>Myxococcales</taxon>
        <taxon>Cystobacterineae</taxon>
        <taxon>Anaeromyxobacteraceae</taxon>
        <taxon>Anaeromyxobacter</taxon>
    </lineage>
</organism>
<feature type="coiled-coil region" evidence="3">
    <location>
        <begin position="97"/>
        <end position="129"/>
    </location>
</feature>
<evidence type="ECO:0000256" key="2">
    <source>
        <dbReference type="ARBA" id="ARBA00023054"/>
    </source>
</evidence>
<dbReference type="Pfam" id="PF25989">
    <property type="entry name" value="YknX_C"/>
    <property type="match status" value="1"/>
</dbReference>
<evidence type="ECO:0000256" key="1">
    <source>
        <dbReference type="ARBA" id="ARBA00004196"/>
    </source>
</evidence>
<evidence type="ECO:0000313" key="6">
    <source>
        <dbReference type="EMBL" id="BDG01436.1"/>
    </source>
</evidence>
<comment type="subcellular location">
    <subcellularLocation>
        <location evidence="1">Cell envelope</location>
    </subcellularLocation>
</comment>
<sequence length="391" mass="40453">MKRTWTVAVAGLGVAAAAGAVLASRRGPEVEVATAARGSISETVEGTGKARVRERHVVASPVPGALERVEVHAGDAVREGQPVAWVRPLAPAPLDARTRAEAQARAAAARAAEAEAAAAVRRAEVAETDASRALARARLLLTGDALAARDLETSEAAAGMAAQEVRAARAALARARGERIAVEALLASPSGRGPAQPLAAPAAGVVLRVVQESPGPVQAGTPVVEVGDPRDVEVALELLTEQASRVRPGAAVELVAWPGDEPLRGVVRRVEPSAFTKVSALGVEEQRVLVLVDPAGDRARWAPVADGWRIEGRVVVAERADAVKLPASSVVRGDRGWGTFVVEGGRARLRPIRLGASTADEVEVVSGVSPGERVVLRPTSAIEDGARVRTR</sequence>
<keyword evidence="4" id="KW-0732">Signal</keyword>
<dbReference type="PANTHER" id="PTHR32347:SF29">
    <property type="entry name" value="UPF0194 MEMBRANE PROTEIN YBHG"/>
    <property type="match status" value="1"/>
</dbReference>
<evidence type="ECO:0000256" key="3">
    <source>
        <dbReference type="SAM" id="Coils"/>
    </source>
</evidence>
<dbReference type="InterPro" id="IPR050465">
    <property type="entry name" value="UPF0194_transport"/>
</dbReference>
<dbReference type="PANTHER" id="PTHR32347">
    <property type="entry name" value="EFFLUX SYSTEM COMPONENT YKNX-RELATED"/>
    <property type="match status" value="1"/>
</dbReference>
<dbReference type="EMBL" id="AP025591">
    <property type="protein sequence ID" value="BDG01436.1"/>
    <property type="molecule type" value="Genomic_DNA"/>
</dbReference>
<name>A0ABM7WPQ6_9BACT</name>
<keyword evidence="7" id="KW-1185">Reference proteome</keyword>
<dbReference type="Gene3D" id="2.40.50.100">
    <property type="match status" value="1"/>
</dbReference>
<dbReference type="Proteomes" id="UP001162891">
    <property type="component" value="Chromosome"/>
</dbReference>
<evidence type="ECO:0000259" key="5">
    <source>
        <dbReference type="Pfam" id="PF25989"/>
    </source>
</evidence>
<feature type="chain" id="PRO_5045627234" evidence="4">
    <location>
        <begin position="24"/>
        <end position="391"/>
    </location>
</feature>
<dbReference type="InterPro" id="IPR058637">
    <property type="entry name" value="YknX-like_C"/>
</dbReference>
<gene>
    <name evidence="6" type="ORF">AMOR_04320</name>
</gene>
<keyword evidence="2 3" id="KW-0175">Coiled coil</keyword>
<evidence type="ECO:0000313" key="7">
    <source>
        <dbReference type="Proteomes" id="UP001162891"/>
    </source>
</evidence>
<feature type="domain" description="YknX-like C-terminal permuted SH3-like" evidence="5">
    <location>
        <begin position="322"/>
        <end position="389"/>
    </location>
</feature>
<accession>A0ABM7WPQ6</accession>
<dbReference type="RefSeq" id="WP_248357964.1">
    <property type="nucleotide sequence ID" value="NZ_AP025591.1"/>
</dbReference>
<dbReference type="Gene3D" id="2.40.420.20">
    <property type="match status" value="1"/>
</dbReference>
<evidence type="ECO:0000256" key="4">
    <source>
        <dbReference type="SAM" id="SignalP"/>
    </source>
</evidence>